<dbReference type="SMART" id="SM00862">
    <property type="entry name" value="Trans_reg_C"/>
    <property type="match status" value="1"/>
</dbReference>
<evidence type="ECO:0000313" key="10">
    <source>
        <dbReference type="EMBL" id="QUE51383.1"/>
    </source>
</evidence>
<dbReference type="CDD" id="cd00383">
    <property type="entry name" value="trans_reg_C"/>
    <property type="match status" value="1"/>
</dbReference>
<sequence>MRVLVVEDEPDLLGTLVQAMREEGHAVDEAADGEEALYKAVEWDYDAIILDVMLPRMDGFEVLKRLRQKKKTPVLMLTARTKVNDRIQGLDSGADDYILKPVDLDELAARVRALIRRSQGDASHLIRVGEVEVDTSARKATLGGQPVALTGREYALLEFMVSRRGKIVSRTDLYEHLHDENDTPMSNLVDVHVFNLRKKFGAAFITTLRGQGYSIEA</sequence>
<dbReference type="PROSITE" id="PS51755">
    <property type="entry name" value="OMPR_PHOB"/>
    <property type="match status" value="1"/>
</dbReference>
<keyword evidence="3" id="KW-0805">Transcription regulation</keyword>
<dbReference type="PROSITE" id="PS50110">
    <property type="entry name" value="RESPONSE_REGULATORY"/>
    <property type="match status" value="1"/>
</dbReference>
<dbReference type="Gene3D" id="1.10.10.10">
    <property type="entry name" value="Winged helix-like DNA-binding domain superfamily/Winged helix DNA-binding domain"/>
    <property type="match status" value="1"/>
</dbReference>
<evidence type="ECO:0000256" key="5">
    <source>
        <dbReference type="ARBA" id="ARBA00023163"/>
    </source>
</evidence>
<evidence type="ECO:0000259" key="9">
    <source>
        <dbReference type="PROSITE" id="PS51755"/>
    </source>
</evidence>
<evidence type="ECO:0000259" key="8">
    <source>
        <dbReference type="PROSITE" id="PS50110"/>
    </source>
</evidence>
<dbReference type="PANTHER" id="PTHR48111">
    <property type="entry name" value="REGULATOR OF RPOS"/>
    <property type="match status" value="1"/>
</dbReference>
<keyword evidence="5" id="KW-0804">Transcription</keyword>
<evidence type="ECO:0000256" key="4">
    <source>
        <dbReference type="ARBA" id="ARBA00023125"/>
    </source>
</evidence>
<keyword evidence="2" id="KW-0902">Two-component regulatory system</keyword>
<feature type="domain" description="OmpR/PhoB-type" evidence="9">
    <location>
        <begin position="123"/>
        <end position="217"/>
    </location>
</feature>
<dbReference type="Gene3D" id="3.40.50.2300">
    <property type="match status" value="1"/>
</dbReference>
<dbReference type="SMART" id="SM00448">
    <property type="entry name" value="REC"/>
    <property type="match status" value="1"/>
</dbReference>
<keyword evidence="1 6" id="KW-0597">Phosphoprotein</keyword>
<dbReference type="InterPro" id="IPR011006">
    <property type="entry name" value="CheY-like_superfamily"/>
</dbReference>
<dbReference type="FunFam" id="3.40.50.2300:FF:000001">
    <property type="entry name" value="DNA-binding response regulator PhoB"/>
    <property type="match status" value="1"/>
</dbReference>
<protein>
    <submittedName>
        <fullName evidence="10">Response regulator transcription factor</fullName>
    </submittedName>
</protein>
<evidence type="ECO:0000256" key="7">
    <source>
        <dbReference type="PROSITE-ProRule" id="PRU01091"/>
    </source>
</evidence>
<dbReference type="SUPFAM" id="SSF52172">
    <property type="entry name" value="CheY-like"/>
    <property type="match status" value="1"/>
</dbReference>
<dbReference type="PANTHER" id="PTHR48111:SF67">
    <property type="entry name" value="TRANSCRIPTIONAL REGULATORY PROTEIN TCTD"/>
    <property type="match status" value="1"/>
</dbReference>
<name>A0A975G9M8_9BACT</name>
<dbReference type="InterPro" id="IPR036388">
    <property type="entry name" value="WH-like_DNA-bd_sf"/>
</dbReference>
<dbReference type="GO" id="GO:0000156">
    <property type="term" value="F:phosphorelay response regulator activity"/>
    <property type="evidence" value="ECO:0007669"/>
    <property type="project" value="TreeGrafter"/>
</dbReference>
<proteinExistence type="predicted"/>
<dbReference type="RefSeq" id="WP_211631522.1">
    <property type="nucleotide sequence ID" value="NZ_CP073100.1"/>
</dbReference>
<dbReference type="Proteomes" id="UP000676169">
    <property type="component" value="Chromosome"/>
</dbReference>
<dbReference type="InterPro" id="IPR001867">
    <property type="entry name" value="OmpR/PhoB-type_DNA-bd"/>
</dbReference>
<evidence type="ECO:0000313" key="11">
    <source>
        <dbReference type="Proteomes" id="UP000676169"/>
    </source>
</evidence>
<dbReference type="Pfam" id="PF00486">
    <property type="entry name" value="Trans_reg_C"/>
    <property type="match status" value="1"/>
</dbReference>
<dbReference type="EMBL" id="CP073100">
    <property type="protein sequence ID" value="QUE51383.1"/>
    <property type="molecule type" value="Genomic_DNA"/>
</dbReference>
<feature type="domain" description="Response regulatory" evidence="8">
    <location>
        <begin position="2"/>
        <end position="115"/>
    </location>
</feature>
<gene>
    <name evidence="10" type="ORF">KBB96_00450</name>
</gene>
<evidence type="ECO:0000256" key="3">
    <source>
        <dbReference type="ARBA" id="ARBA00023015"/>
    </source>
</evidence>
<dbReference type="KEGG" id="lamb:KBB96_00450"/>
<keyword evidence="4 7" id="KW-0238">DNA-binding</keyword>
<dbReference type="Pfam" id="PF00072">
    <property type="entry name" value="Response_reg"/>
    <property type="match status" value="1"/>
</dbReference>
<dbReference type="GO" id="GO:0005829">
    <property type="term" value="C:cytosol"/>
    <property type="evidence" value="ECO:0007669"/>
    <property type="project" value="TreeGrafter"/>
</dbReference>
<dbReference type="InterPro" id="IPR001789">
    <property type="entry name" value="Sig_transdc_resp-reg_receiver"/>
</dbReference>
<evidence type="ECO:0000256" key="1">
    <source>
        <dbReference type="ARBA" id="ARBA00022553"/>
    </source>
</evidence>
<feature type="DNA-binding region" description="OmpR/PhoB-type" evidence="7">
    <location>
        <begin position="123"/>
        <end position="217"/>
    </location>
</feature>
<dbReference type="AlphaFoldDB" id="A0A975G9M8"/>
<dbReference type="GO" id="GO:0032993">
    <property type="term" value="C:protein-DNA complex"/>
    <property type="evidence" value="ECO:0007669"/>
    <property type="project" value="TreeGrafter"/>
</dbReference>
<organism evidence="10 11">
    <name type="scientific">Luteolibacter ambystomatis</name>
    <dbReference type="NCBI Taxonomy" id="2824561"/>
    <lineage>
        <taxon>Bacteria</taxon>
        <taxon>Pseudomonadati</taxon>
        <taxon>Verrucomicrobiota</taxon>
        <taxon>Verrucomicrobiia</taxon>
        <taxon>Verrucomicrobiales</taxon>
        <taxon>Verrucomicrobiaceae</taxon>
        <taxon>Luteolibacter</taxon>
    </lineage>
</organism>
<dbReference type="InterPro" id="IPR039420">
    <property type="entry name" value="WalR-like"/>
</dbReference>
<accession>A0A975G9M8</accession>
<evidence type="ECO:0000256" key="6">
    <source>
        <dbReference type="PROSITE-ProRule" id="PRU00169"/>
    </source>
</evidence>
<dbReference type="Gene3D" id="6.10.250.690">
    <property type="match status" value="1"/>
</dbReference>
<keyword evidence="11" id="KW-1185">Reference proteome</keyword>
<feature type="modified residue" description="4-aspartylphosphate" evidence="6">
    <location>
        <position position="51"/>
    </location>
</feature>
<dbReference type="GO" id="GO:0000976">
    <property type="term" value="F:transcription cis-regulatory region binding"/>
    <property type="evidence" value="ECO:0007669"/>
    <property type="project" value="TreeGrafter"/>
</dbReference>
<reference evidence="10" key="1">
    <citation type="submission" date="2021-04" db="EMBL/GenBank/DDBJ databases">
        <title>Luteolibacter sp. 32A isolated from the skin of an Anderson's salamander (Ambystoma andersonii).</title>
        <authorList>
            <person name="Spergser J."/>
            <person name="Busse H.-J."/>
        </authorList>
    </citation>
    <scope>NUCLEOTIDE SEQUENCE</scope>
    <source>
        <strain evidence="10">32A</strain>
    </source>
</reference>
<evidence type="ECO:0000256" key="2">
    <source>
        <dbReference type="ARBA" id="ARBA00023012"/>
    </source>
</evidence>
<dbReference type="GO" id="GO:0006355">
    <property type="term" value="P:regulation of DNA-templated transcription"/>
    <property type="evidence" value="ECO:0007669"/>
    <property type="project" value="InterPro"/>
</dbReference>